<evidence type="ECO:0000256" key="17">
    <source>
        <dbReference type="ARBA" id="ARBA00023264"/>
    </source>
</evidence>
<comment type="pathway">
    <text evidence="3 18">Phospholipid metabolism; CDP-diacylglycerol biosynthesis; CDP-diacylglycerol from sn-glycerol 3-phosphate: step 3/3.</text>
</comment>
<sequence>MASPEPRPPATPRSIGSFLSSELGRRTLSGIALVAVALGTAWWGGLAFDILWALAGALVCREWVALSPARAETVLGLGGAAAVAVASVVLSVSGHLPSALTALAVGAAGLAALGRDRTSRLWALAGLIYAAVIGLVPVAARALPEVGLVVILWMFAVVWMTDIAAYFTGRSLGGPKLWPSVSPKKTWSGFLGGLAAGSLAGMAVVAVAQGNGIAEGAPLWMVGCGSAVASAFGQLGDLAESALKRRAGVKDSGHIIPGHGGVMDRLDAFWAVALLVGLGLVVSSAVRAPAL</sequence>
<protein>
    <recommendedName>
        <fullName evidence="7 18">Phosphatidate cytidylyltransferase</fullName>
        <ecNumber evidence="6 18">2.7.7.41</ecNumber>
    </recommendedName>
</protein>
<comment type="caution">
    <text evidence="20">The sequence shown here is derived from an EMBL/GenBank/DDBJ whole genome shotgun (WGS) entry which is preliminary data.</text>
</comment>
<keyword evidence="15 19" id="KW-0472">Membrane</keyword>
<evidence type="ECO:0000256" key="1">
    <source>
        <dbReference type="ARBA" id="ARBA00001698"/>
    </source>
</evidence>
<feature type="transmembrane region" description="Helical" evidence="19">
    <location>
        <begin position="121"/>
        <end position="140"/>
    </location>
</feature>
<keyword evidence="14" id="KW-0443">Lipid metabolism</keyword>
<evidence type="ECO:0000256" key="4">
    <source>
        <dbReference type="ARBA" id="ARBA00005189"/>
    </source>
</evidence>
<feature type="transmembrane region" description="Helical" evidence="19">
    <location>
        <begin position="71"/>
        <end position="90"/>
    </location>
</feature>
<evidence type="ECO:0000256" key="2">
    <source>
        <dbReference type="ARBA" id="ARBA00004651"/>
    </source>
</evidence>
<dbReference type="Pfam" id="PF01148">
    <property type="entry name" value="CTP_transf_1"/>
    <property type="match status" value="1"/>
</dbReference>
<evidence type="ECO:0000256" key="15">
    <source>
        <dbReference type="ARBA" id="ARBA00023136"/>
    </source>
</evidence>
<evidence type="ECO:0000256" key="18">
    <source>
        <dbReference type="RuleBase" id="RU003938"/>
    </source>
</evidence>
<evidence type="ECO:0000256" key="14">
    <source>
        <dbReference type="ARBA" id="ARBA00023098"/>
    </source>
</evidence>
<dbReference type="UniPathway" id="UPA00557">
    <property type="reaction ID" value="UER00614"/>
</dbReference>
<gene>
    <name evidence="20" type="ORF">GGR16_001153</name>
</gene>
<dbReference type="EC" id="2.7.7.41" evidence="6 18"/>
<organism evidence="20 21">
    <name type="scientific">Chelatococcus caeni</name>
    <dbReference type="NCBI Taxonomy" id="1348468"/>
    <lineage>
        <taxon>Bacteria</taxon>
        <taxon>Pseudomonadati</taxon>
        <taxon>Pseudomonadota</taxon>
        <taxon>Alphaproteobacteria</taxon>
        <taxon>Hyphomicrobiales</taxon>
        <taxon>Chelatococcaceae</taxon>
        <taxon>Chelatococcus</taxon>
    </lineage>
</organism>
<dbReference type="GO" id="GO:0005886">
    <property type="term" value="C:plasma membrane"/>
    <property type="evidence" value="ECO:0007669"/>
    <property type="project" value="UniProtKB-SubCell"/>
</dbReference>
<keyword evidence="21" id="KW-1185">Reference proteome</keyword>
<name>A0A840C0X6_9HYPH</name>
<dbReference type="GO" id="GO:0004605">
    <property type="term" value="F:phosphatidate cytidylyltransferase activity"/>
    <property type="evidence" value="ECO:0007669"/>
    <property type="project" value="UniProtKB-EC"/>
</dbReference>
<keyword evidence="9" id="KW-0444">Lipid biosynthesis</keyword>
<evidence type="ECO:0000256" key="9">
    <source>
        <dbReference type="ARBA" id="ARBA00022516"/>
    </source>
</evidence>
<proteinExistence type="inferred from homology"/>
<feature type="transmembrane region" description="Helical" evidence="19">
    <location>
        <begin position="187"/>
        <end position="208"/>
    </location>
</feature>
<comment type="subcellular location">
    <subcellularLocation>
        <location evidence="2">Cell membrane</location>
        <topology evidence="2">Multi-pass membrane protein</topology>
    </subcellularLocation>
</comment>
<dbReference type="PANTHER" id="PTHR46382">
    <property type="entry name" value="PHOSPHATIDATE CYTIDYLYLTRANSFERASE"/>
    <property type="match status" value="1"/>
</dbReference>
<evidence type="ECO:0000256" key="6">
    <source>
        <dbReference type="ARBA" id="ARBA00012487"/>
    </source>
</evidence>
<comment type="pathway">
    <text evidence="4">Lipid metabolism.</text>
</comment>
<dbReference type="RefSeq" id="WP_183315948.1">
    <property type="nucleotide sequence ID" value="NZ_JACIEN010000001.1"/>
</dbReference>
<dbReference type="PROSITE" id="PS01315">
    <property type="entry name" value="CDS"/>
    <property type="match status" value="1"/>
</dbReference>
<evidence type="ECO:0000256" key="11">
    <source>
        <dbReference type="ARBA" id="ARBA00022692"/>
    </source>
</evidence>
<keyword evidence="10 18" id="KW-0808">Transferase</keyword>
<comment type="catalytic activity">
    <reaction evidence="1 18">
        <text>a 1,2-diacyl-sn-glycero-3-phosphate + CTP + H(+) = a CDP-1,2-diacyl-sn-glycerol + diphosphate</text>
        <dbReference type="Rhea" id="RHEA:16229"/>
        <dbReference type="ChEBI" id="CHEBI:15378"/>
        <dbReference type="ChEBI" id="CHEBI:33019"/>
        <dbReference type="ChEBI" id="CHEBI:37563"/>
        <dbReference type="ChEBI" id="CHEBI:58332"/>
        <dbReference type="ChEBI" id="CHEBI:58608"/>
        <dbReference type="EC" id="2.7.7.41"/>
    </reaction>
</comment>
<dbReference type="InterPro" id="IPR000374">
    <property type="entry name" value="PC_trans"/>
</dbReference>
<keyword evidence="11 18" id="KW-0812">Transmembrane</keyword>
<keyword evidence="8" id="KW-1003">Cell membrane</keyword>
<feature type="transmembrane region" description="Helical" evidence="19">
    <location>
        <begin position="31"/>
        <end position="59"/>
    </location>
</feature>
<keyword evidence="16" id="KW-0594">Phospholipid biosynthesis</keyword>
<dbReference type="Proteomes" id="UP000577362">
    <property type="component" value="Unassembled WGS sequence"/>
</dbReference>
<accession>A0A840C0X6</accession>
<evidence type="ECO:0000256" key="16">
    <source>
        <dbReference type="ARBA" id="ARBA00023209"/>
    </source>
</evidence>
<evidence type="ECO:0000313" key="21">
    <source>
        <dbReference type="Proteomes" id="UP000577362"/>
    </source>
</evidence>
<keyword evidence="13 19" id="KW-1133">Transmembrane helix</keyword>
<evidence type="ECO:0000256" key="10">
    <source>
        <dbReference type="ARBA" id="ARBA00022679"/>
    </source>
</evidence>
<evidence type="ECO:0000256" key="13">
    <source>
        <dbReference type="ARBA" id="ARBA00022989"/>
    </source>
</evidence>
<evidence type="ECO:0000313" key="20">
    <source>
        <dbReference type="EMBL" id="MBB4016147.1"/>
    </source>
</evidence>
<comment type="similarity">
    <text evidence="5 18">Belongs to the CDS family.</text>
</comment>
<keyword evidence="17" id="KW-1208">Phospholipid metabolism</keyword>
<feature type="transmembrane region" description="Helical" evidence="19">
    <location>
        <begin position="96"/>
        <end position="114"/>
    </location>
</feature>
<evidence type="ECO:0000256" key="7">
    <source>
        <dbReference type="ARBA" id="ARBA00019373"/>
    </source>
</evidence>
<dbReference type="AlphaFoldDB" id="A0A840C0X6"/>
<dbReference type="GO" id="GO:0016024">
    <property type="term" value="P:CDP-diacylglycerol biosynthetic process"/>
    <property type="evidence" value="ECO:0007669"/>
    <property type="project" value="UniProtKB-UniPathway"/>
</dbReference>
<keyword evidence="12 18" id="KW-0548">Nucleotidyltransferase</keyword>
<evidence type="ECO:0000256" key="5">
    <source>
        <dbReference type="ARBA" id="ARBA00010185"/>
    </source>
</evidence>
<feature type="transmembrane region" description="Helical" evidence="19">
    <location>
        <begin position="146"/>
        <end position="167"/>
    </location>
</feature>
<feature type="transmembrane region" description="Helical" evidence="19">
    <location>
        <begin position="268"/>
        <end position="286"/>
    </location>
</feature>
<reference evidence="20 21" key="1">
    <citation type="submission" date="2020-08" db="EMBL/GenBank/DDBJ databases">
        <title>Genomic Encyclopedia of Type Strains, Phase IV (KMG-IV): sequencing the most valuable type-strain genomes for metagenomic binning, comparative biology and taxonomic classification.</title>
        <authorList>
            <person name="Goeker M."/>
        </authorList>
    </citation>
    <scope>NUCLEOTIDE SEQUENCE [LARGE SCALE GENOMIC DNA]</scope>
    <source>
        <strain evidence="20 21">DSM 103737</strain>
    </source>
</reference>
<dbReference type="EMBL" id="JACIEN010000001">
    <property type="protein sequence ID" value="MBB4016147.1"/>
    <property type="molecule type" value="Genomic_DNA"/>
</dbReference>
<dbReference type="PANTHER" id="PTHR46382:SF1">
    <property type="entry name" value="PHOSPHATIDATE CYTIDYLYLTRANSFERASE"/>
    <property type="match status" value="1"/>
</dbReference>
<evidence type="ECO:0000256" key="3">
    <source>
        <dbReference type="ARBA" id="ARBA00005119"/>
    </source>
</evidence>
<evidence type="ECO:0000256" key="12">
    <source>
        <dbReference type="ARBA" id="ARBA00022695"/>
    </source>
</evidence>
<evidence type="ECO:0000256" key="19">
    <source>
        <dbReference type="SAM" id="Phobius"/>
    </source>
</evidence>
<evidence type="ECO:0000256" key="8">
    <source>
        <dbReference type="ARBA" id="ARBA00022475"/>
    </source>
</evidence>